<dbReference type="Pfam" id="PF01636">
    <property type="entry name" value="APH"/>
    <property type="match status" value="1"/>
</dbReference>
<dbReference type="InterPro" id="IPR011009">
    <property type="entry name" value="Kinase-like_dom_sf"/>
</dbReference>
<accession>A0A1X7CGM1</accession>
<dbReference type="SUPFAM" id="SSF56112">
    <property type="entry name" value="Protein kinase-like (PK-like)"/>
    <property type="match status" value="1"/>
</dbReference>
<dbReference type="InterPro" id="IPR002575">
    <property type="entry name" value="Aminoglycoside_PTrfase"/>
</dbReference>
<organism evidence="2 3">
    <name type="scientific">Kocuria marina subsp. indica</name>
    <dbReference type="NCBI Taxonomy" id="1049583"/>
    <lineage>
        <taxon>Bacteria</taxon>
        <taxon>Bacillati</taxon>
        <taxon>Actinomycetota</taxon>
        <taxon>Actinomycetes</taxon>
        <taxon>Micrococcales</taxon>
        <taxon>Micrococcaceae</taxon>
        <taxon>Kocuria</taxon>
    </lineage>
</organism>
<keyword evidence="2" id="KW-0808">Transferase</keyword>
<dbReference type="AlphaFoldDB" id="A0A1X7CGM1"/>
<dbReference type="Proteomes" id="UP000192929">
    <property type="component" value="Unassembled WGS sequence"/>
</dbReference>
<proteinExistence type="predicted"/>
<dbReference type="RefSeq" id="WP_064845701.1">
    <property type="nucleotide sequence ID" value="NZ_FXAC01000003.1"/>
</dbReference>
<dbReference type="GO" id="GO:0016740">
    <property type="term" value="F:transferase activity"/>
    <property type="evidence" value="ECO:0007669"/>
    <property type="project" value="UniProtKB-KW"/>
</dbReference>
<dbReference type="EMBL" id="FXAC01000003">
    <property type="protein sequence ID" value="SME96208.1"/>
    <property type="molecule type" value="Genomic_DNA"/>
</dbReference>
<sequence length="286" mass="32143">MTFACGHLPFAPAVEAVLAEARVRVDRSEWELHAGGSAHIVVNAGHVMSVRIAKNPTSGENVRRRTRALSRLPEFDFAVPRPLTPVLQDGRYTAVGMTWIPGSPRPPGHADPRELRRVLEQVHNADARAAEPWLDRPGQHWGGHRRRHVLLDQVLPLLLPRNRDRAMNAIEDLVALDNVPPRLVHGDLMGSNMLWQDDHLVGVIDWDHASMSDPAYDVASLGLWFGWSSVRQATDEENYLRARLHSRIFPLQAVAYALHHELDTAQIRQAVEKADAWYETRAMASV</sequence>
<evidence type="ECO:0000313" key="3">
    <source>
        <dbReference type="Proteomes" id="UP000192929"/>
    </source>
</evidence>
<evidence type="ECO:0000259" key="1">
    <source>
        <dbReference type="Pfam" id="PF01636"/>
    </source>
</evidence>
<gene>
    <name evidence="2" type="ORF">SAMN06296028_10384</name>
</gene>
<protein>
    <submittedName>
        <fullName evidence="2">Phosphotransferase enzyme family protein</fullName>
    </submittedName>
</protein>
<name>A0A1X7CGM1_9MICC</name>
<reference evidence="3" key="1">
    <citation type="submission" date="2017-04" db="EMBL/GenBank/DDBJ databases">
        <authorList>
            <person name="Varghese N."/>
            <person name="Submissions S."/>
        </authorList>
    </citation>
    <scope>NUCLEOTIDE SEQUENCE [LARGE SCALE GENOMIC DNA]</scope>
    <source>
        <strain evidence="3">NIO-1021</strain>
    </source>
</reference>
<keyword evidence="3" id="KW-1185">Reference proteome</keyword>
<evidence type="ECO:0000313" key="2">
    <source>
        <dbReference type="EMBL" id="SME96208.1"/>
    </source>
</evidence>
<feature type="domain" description="Aminoglycoside phosphotransferase" evidence="1">
    <location>
        <begin position="49"/>
        <end position="244"/>
    </location>
</feature>
<dbReference type="GeneID" id="93242736"/>
<dbReference type="Gene3D" id="3.90.1200.10">
    <property type="match status" value="1"/>
</dbReference>